<dbReference type="InterPro" id="IPR023415">
    <property type="entry name" value="LDLR_class-A_CS"/>
</dbReference>
<dbReference type="Pfam" id="PF00058">
    <property type="entry name" value="Ldl_recept_b"/>
    <property type="match status" value="15"/>
</dbReference>
<feature type="disulfide bond" evidence="15">
    <location>
        <begin position="2"/>
        <end position="20"/>
    </location>
</feature>
<keyword evidence="5 17" id="KW-0812">Transmembrane</keyword>
<feature type="transmembrane region" description="Helical" evidence="17">
    <location>
        <begin position="1611"/>
        <end position="1633"/>
    </location>
</feature>
<keyword evidence="11 14" id="KW-1015">Disulfide bond</keyword>
<keyword evidence="8" id="KW-0106">Calcium</keyword>
<dbReference type="OrthoDB" id="72419at2759"/>
<evidence type="ECO:0000256" key="6">
    <source>
        <dbReference type="ARBA" id="ARBA00022729"/>
    </source>
</evidence>
<dbReference type="InterPro" id="IPR000033">
    <property type="entry name" value="LDLR_classB_rpt"/>
</dbReference>
<dbReference type="SMART" id="SM00179">
    <property type="entry name" value="EGF_CA"/>
    <property type="match status" value="4"/>
</dbReference>
<evidence type="ECO:0000256" key="17">
    <source>
        <dbReference type="SAM" id="Phobius"/>
    </source>
</evidence>
<organism evidence="19 20">
    <name type="scientific">Lottia gigantea</name>
    <name type="common">Giant owl limpet</name>
    <dbReference type="NCBI Taxonomy" id="225164"/>
    <lineage>
        <taxon>Eukaryota</taxon>
        <taxon>Metazoa</taxon>
        <taxon>Spiralia</taxon>
        <taxon>Lophotrochozoa</taxon>
        <taxon>Mollusca</taxon>
        <taxon>Gastropoda</taxon>
        <taxon>Patellogastropoda</taxon>
        <taxon>Lottioidea</taxon>
        <taxon>Lottiidae</taxon>
        <taxon>Lottia</taxon>
    </lineage>
</organism>
<dbReference type="PROSITE" id="PS00010">
    <property type="entry name" value="ASX_HYDROXYL"/>
    <property type="match status" value="1"/>
</dbReference>
<dbReference type="InterPro" id="IPR000742">
    <property type="entry name" value="EGF"/>
</dbReference>
<dbReference type="RefSeq" id="XP_009045108.1">
    <property type="nucleotide sequence ID" value="XM_009046860.1"/>
</dbReference>
<dbReference type="PRINTS" id="PR00261">
    <property type="entry name" value="LDLRECEPTOR"/>
</dbReference>
<feature type="disulfide bond" evidence="15">
    <location>
        <begin position="193"/>
        <end position="205"/>
    </location>
</feature>
<dbReference type="GO" id="GO:0005886">
    <property type="term" value="C:plasma membrane"/>
    <property type="evidence" value="ECO:0007669"/>
    <property type="project" value="UniProtKB-SubCell"/>
</dbReference>
<evidence type="ECO:0000256" key="16">
    <source>
        <dbReference type="PROSITE-ProRule" id="PRU00461"/>
    </source>
</evidence>
<dbReference type="SMART" id="SM00192">
    <property type="entry name" value="LDLa"/>
    <property type="match status" value="7"/>
</dbReference>
<feature type="disulfide bond" evidence="15">
    <location>
        <begin position="91"/>
        <end position="106"/>
    </location>
</feature>
<evidence type="ECO:0000256" key="7">
    <source>
        <dbReference type="ARBA" id="ARBA00022737"/>
    </source>
</evidence>
<dbReference type="CTD" id="20245322"/>
<dbReference type="SUPFAM" id="SSF63825">
    <property type="entry name" value="YWTD domain"/>
    <property type="match status" value="4"/>
</dbReference>
<feature type="disulfide bond" evidence="15">
    <location>
        <begin position="232"/>
        <end position="244"/>
    </location>
</feature>
<proteinExistence type="predicted"/>
<feature type="repeat" description="LDL-receptor class B" evidence="16">
    <location>
        <begin position="743"/>
        <end position="785"/>
    </location>
</feature>
<feature type="repeat" description="LDL-receptor class B" evidence="16">
    <location>
        <begin position="1093"/>
        <end position="1136"/>
    </location>
</feature>
<dbReference type="InterPro" id="IPR018097">
    <property type="entry name" value="EGF_Ca-bd_CS"/>
</dbReference>
<feature type="repeat" description="LDL-receptor class B" evidence="16">
    <location>
        <begin position="1312"/>
        <end position="1354"/>
    </location>
</feature>
<feature type="disulfide bond" evidence="14">
    <location>
        <begin position="313"/>
        <end position="323"/>
    </location>
</feature>
<feature type="disulfide bond" evidence="15">
    <location>
        <begin position="200"/>
        <end position="218"/>
    </location>
</feature>
<dbReference type="KEGG" id="lgi:LOTGIDRAFT_198809"/>
<evidence type="ECO:0000313" key="20">
    <source>
        <dbReference type="Proteomes" id="UP000030746"/>
    </source>
</evidence>
<dbReference type="CDD" id="cd00112">
    <property type="entry name" value="LDLa"/>
    <property type="match status" value="6"/>
</dbReference>
<dbReference type="Gene3D" id="4.10.400.10">
    <property type="entry name" value="Low-density Lipoprotein Receptor"/>
    <property type="match status" value="7"/>
</dbReference>
<evidence type="ECO:0000256" key="10">
    <source>
        <dbReference type="ARBA" id="ARBA00023136"/>
    </source>
</evidence>
<dbReference type="CDD" id="cd00054">
    <property type="entry name" value="EGF_CA"/>
    <property type="match status" value="1"/>
</dbReference>
<dbReference type="InterPro" id="IPR001881">
    <property type="entry name" value="EGF-like_Ca-bd_dom"/>
</dbReference>
<feature type="repeat" description="LDL-receptor class B" evidence="16">
    <location>
        <begin position="830"/>
        <end position="872"/>
    </location>
</feature>
<evidence type="ECO:0000256" key="11">
    <source>
        <dbReference type="ARBA" id="ARBA00023157"/>
    </source>
</evidence>
<evidence type="ECO:0000256" key="9">
    <source>
        <dbReference type="ARBA" id="ARBA00022989"/>
    </source>
</evidence>
<accession>V4BEE3</accession>
<dbReference type="GO" id="GO:0005509">
    <property type="term" value="F:calcium ion binding"/>
    <property type="evidence" value="ECO:0007669"/>
    <property type="project" value="InterPro"/>
</dbReference>
<feature type="repeat" description="LDL-receptor class B" evidence="16">
    <location>
        <begin position="394"/>
        <end position="436"/>
    </location>
</feature>
<comment type="subcellular location">
    <subcellularLocation>
        <location evidence="1">Cell membrane</location>
        <topology evidence="1">Single-pass type I membrane protein</topology>
    </subcellularLocation>
</comment>
<keyword evidence="12" id="KW-0675">Receptor</keyword>
<evidence type="ECO:0000256" key="4">
    <source>
        <dbReference type="ARBA" id="ARBA00022583"/>
    </source>
</evidence>
<dbReference type="SMART" id="SM00135">
    <property type="entry name" value="LY"/>
    <property type="match status" value="20"/>
</dbReference>
<feature type="disulfide bond" evidence="15">
    <location>
        <begin position="72"/>
        <end position="84"/>
    </location>
</feature>
<dbReference type="SUPFAM" id="SSF57196">
    <property type="entry name" value="EGF/Laminin"/>
    <property type="match status" value="6"/>
</dbReference>
<evidence type="ECO:0000256" key="15">
    <source>
        <dbReference type="PROSITE-ProRule" id="PRU00124"/>
    </source>
</evidence>
<dbReference type="FunFam" id="2.10.25.10:FF:000009">
    <property type="entry name" value="Low-density lipoprotein receptor isoform 1"/>
    <property type="match status" value="1"/>
</dbReference>
<dbReference type="GO" id="GO:0006897">
    <property type="term" value="P:endocytosis"/>
    <property type="evidence" value="ECO:0007669"/>
    <property type="project" value="UniProtKB-KW"/>
</dbReference>
<feature type="repeat" description="LDL-receptor class B" evidence="16">
    <location>
        <begin position="524"/>
        <end position="566"/>
    </location>
</feature>
<feature type="repeat" description="LDL-receptor class B" evidence="16">
    <location>
        <begin position="1137"/>
        <end position="1178"/>
    </location>
</feature>
<dbReference type="PROSITE" id="PS01186">
    <property type="entry name" value="EGF_2"/>
    <property type="match status" value="1"/>
</dbReference>
<dbReference type="Pfam" id="PF07645">
    <property type="entry name" value="EGF_CA"/>
    <property type="match status" value="1"/>
</dbReference>
<feature type="disulfide bond" evidence="15">
    <location>
        <begin position="212"/>
        <end position="227"/>
    </location>
</feature>
<keyword evidence="13" id="KW-0325">Glycoprotein</keyword>
<keyword evidence="9 17" id="KW-1133">Transmembrane helix</keyword>
<evidence type="ECO:0000256" key="3">
    <source>
        <dbReference type="ARBA" id="ARBA00022536"/>
    </source>
</evidence>
<feature type="disulfide bond" evidence="15">
    <location>
        <begin position="172"/>
        <end position="187"/>
    </location>
</feature>
<feature type="disulfide bond" evidence="15">
    <location>
        <begin position="251"/>
        <end position="266"/>
    </location>
</feature>
<feature type="repeat" description="LDL-receptor class B" evidence="16">
    <location>
        <begin position="1398"/>
        <end position="1441"/>
    </location>
</feature>
<evidence type="ECO:0000256" key="5">
    <source>
        <dbReference type="ARBA" id="ARBA00022692"/>
    </source>
</evidence>
<dbReference type="SUPFAM" id="SSF57424">
    <property type="entry name" value="LDL receptor-like module"/>
    <property type="match status" value="7"/>
</dbReference>
<evidence type="ECO:0000256" key="2">
    <source>
        <dbReference type="ARBA" id="ARBA00022475"/>
    </source>
</evidence>
<reference evidence="19 20" key="1">
    <citation type="journal article" date="2013" name="Nature">
        <title>Insights into bilaterian evolution from three spiralian genomes.</title>
        <authorList>
            <person name="Simakov O."/>
            <person name="Marletaz F."/>
            <person name="Cho S.J."/>
            <person name="Edsinger-Gonzales E."/>
            <person name="Havlak P."/>
            <person name="Hellsten U."/>
            <person name="Kuo D.H."/>
            <person name="Larsson T."/>
            <person name="Lv J."/>
            <person name="Arendt D."/>
            <person name="Savage R."/>
            <person name="Osoegawa K."/>
            <person name="de Jong P."/>
            <person name="Grimwood J."/>
            <person name="Chapman J.A."/>
            <person name="Shapiro H."/>
            <person name="Aerts A."/>
            <person name="Otillar R.P."/>
            <person name="Terry A.Y."/>
            <person name="Boore J.L."/>
            <person name="Grigoriev I.V."/>
            <person name="Lindberg D.R."/>
            <person name="Seaver E.C."/>
            <person name="Weisblat D.A."/>
            <person name="Putnam N.H."/>
            <person name="Rokhsar D.S."/>
        </authorList>
    </citation>
    <scope>NUCLEOTIDE SEQUENCE [LARGE SCALE GENOMIC DNA]</scope>
</reference>
<dbReference type="FunFam" id="4.10.400.10:FF:000034">
    <property type="entry name" value="Low-density lipoprotein receptor-related protein 2"/>
    <property type="match status" value="2"/>
</dbReference>
<dbReference type="InterPro" id="IPR002172">
    <property type="entry name" value="LDrepeatLR_classA_rpt"/>
</dbReference>
<dbReference type="EMBL" id="KB199861">
    <property type="protein sequence ID" value="ESP04162.1"/>
    <property type="molecule type" value="Genomic_DNA"/>
</dbReference>
<evidence type="ECO:0000256" key="1">
    <source>
        <dbReference type="ARBA" id="ARBA00004251"/>
    </source>
</evidence>
<dbReference type="PANTHER" id="PTHR46513">
    <property type="entry name" value="VITELLOGENIN RECEPTOR-LIKE PROTEIN-RELATED-RELATED"/>
    <property type="match status" value="1"/>
</dbReference>
<feature type="disulfide bond" evidence="15">
    <location>
        <begin position="160"/>
        <end position="178"/>
    </location>
</feature>
<keyword evidence="7" id="KW-0677">Repeat</keyword>
<dbReference type="SMR" id="V4BEE3"/>
<keyword evidence="2" id="KW-1003">Cell membrane</keyword>
<dbReference type="Gene3D" id="2.10.25.10">
    <property type="entry name" value="Laminin"/>
    <property type="match status" value="2"/>
</dbReference>
<keyword evidence="3 14" id="KW-0245">EGF-like domain</keyword>
<protein>
    <recommendedName>
        <fullName evidence="18">EGF-like domain-containing protein</fullName>
    </recommendedName>
</protein>
<dbReference type="STRING" id="225164.V4BEE3"/>
<feature type="repeat" description="LDL-receptor class B" evidence="16">
    <location>
        <begin position="1355"/>
        <end position="1397"/>
    </location>
</feature>
<dbReference type="PROSITE" id="PS01209">
    <property type="entry name" value="LDLRA_1"/>
    <property type="match status" value="4"/>
</dbReference>
<dbReference type="HOGENOM" id="CLU_000085_4_0_1"/>
<feature type="disulfide bond" evidence="15">
    <location>
        <begin position="133"/>
        <end position="148"/>
    </location>
</feature>
<dbReference type="InterPro" id="IPR050778">
    <property type="entry name" value="Cueball_EGF_LRP_Nidogen"/>
</dbReference>
<evidence type="ECO:0000256" key="12">
    <source>
        <dbReference type="ARBA" id="ARBA00023170"/>
    </source>
</evidence>
<feature type="repeat" description="LDL-receptor class B" evidence="16">
    <location>
        <begin position="786"/>
        <end position="829"/>
    </location>
</feature>
<feature type="domain" description="EGF-like" evidence="18">
    <location>
        <begin position="309"/>
        <end position="348"/>
    </location>
</feature>
<feature type="repeat" description="LDL-receptor class B" evidence="16">
    <location>
        <begin position="480"/>
        <end position="523"/>
    </location>
</feature>
<dbReference type="InterPro" id="IPR000152">
    <property type="entry name" value="EGF-type_Asp/Asn_hydroxyl_site"/>
</dbReference>
<dbReference type="PROSITE" id="PS01187">
    <property type="entry name" value="EGF_CA"/>
    <property type="match status" value="1"/>
</dbReference>
<feature type="disulfide bond" evidence="15">
    <location>
        <begin position="239"/>
        <end position="257"/>
    </location>
</feature>
<dbReference type="Pfam" id="PF00057">
    <property type="entry name" value="Ldl_recept_a"/>
    <property type="match status" value="7"/>
</dbReference>
<dbReference type="PROSITE" id="PS51120">
    <property type="entry name" value="LDLRB"/>
    <property type="match status" value="16"/>
</dbReference>
<feature type="repeat" description="LDL-receptor class B" evidence="16">
    <location>
        <begin position="1442"/>
        <end position="1483"/>
    </location>
</feature>
<dbReference type="GeneID" id="20245322"/>
<dbReference type="InterPro" id="IPR011042">
    <property type="entry name" value="6-blade_b-propeller_TolB-like"/>
</dbReference>
<dbReference type="PROSITE" id="PS50026">
    <property type="entry name" value="EGF_3"/>
    <property type="match status" value="1"/>
</dbReference>
<name>V4BEE3_LOTGI</name>
<feature type="repeat" description="LDL-receptor class B" evidence="16">
    <location>
        <begin position="437"/>
        <end position="479"/>
    </location>
</feature>
<feature type="disulfide bond" evidence="15">
    <location>
        <begin position="79"/>
        <end position="97"/>
    </location>
</feature>
<dbReference type="PROSITE" id="PS50068">
    <property type="entry name" value="LDLRA_2"/>
    <property type="match status" value="7"/>
</dbReference>
<dbReference type="PANTHER" id="PTHR46513:SF41">
    <property type="entry name" value="LOW-DENSITY LIPOPROTEIN RECEPTOR-RELATED PROTEIN"/>
    <property type="match status" value="1"/>
</dbReference>
<keyword evidence="6" id="KW-0732">Signal</keyword>
<keyword evidence="20" id="KW-1185">Reference proteome</keyword>
<feature type="repeat" description="LDL-receptor class B" evidence="16">
    <location>
        <begin position="700"/>
        <end position="742"/>
    </location>
</feature>
<evidence type="ECO:0000256" key="8">
    <source>
        <dbReference type="ARBA" id="ARBA00022837"/>
    </source>
</evidence>
<feature type="disulfide bond" evidence="15">
    <location>
        <begin position="34"/>
        <end position="46"/>
    </location>
</feature>
<evidence type="ECO:0000313" key="19">
    <source>
        <dbReference type="EMBL" id="ESP04162.1"/>
    </source>
</evidence>
<comment type="caution">
    <text evidence="14">Lacks conserved residue(s) required for the propagation of feature annotation.</text>
</comment>
<dbReference type="FunFam" id="2.120.10.30:FF:000008">
    <property type="entry name" value="Low-density lipoprotein receptor-related protein 4"/>
    <property type="match status" value="4"/>
</dbReference>
<evidence type="ECO:0000256" key="13">
    <source>
        <dbReference type="ARBA" id="ARBA00023180"/>
    </source>
</evidence>
<dbReference type="Gene3D" id="2.120.10.30">
    <property type="entry name" value="TolB, C-terminal domain"/>
    <property type="match status" value="4"/>
</dbReference>
<keyword evidence="10 17" id="KW-0472">Membrane</keyword>
<feature type="repeat" description="LDL-receptor class B" evidence="16">
    <location>
        <begin position="1050"/>
        <end position="1092"/>
    </location>
</feature>
<dbReference type="Pfam" id="PF14670">
    <property type="entry name" value="FXa_inhibition"/>
    <property type="match status" value="4"/>
</dbReference>
<dbReference type="InterPro" id="IPR049883">
    <property type="entry name" value="NOTCH1_EGF-like"/>
</dbReference>
<dbReference type="InterPro" id="IPR036055">
    <property type="entry name" value="LDL_receptor-like_sf"/>
</dbReference>
<feature type="repeat" description="LDL-receptor class B" evidence="16">
    <location>
        <begin position="1007"/>
        <end position="1049"/>
    </location>
</feature>
<evidence type="ECO:0000259" key="18">
    <source>
        <dbReference type="PROSITE" id="PS50026"/>
    </source>
</evidence>
<sequence>MCNNNRCIKNDWLCDSDNDCGDDSDEFGCPPRKCTPDELKCNNNKCVAKEWQCDGDDDCGDGTDEICPHRPCDKNEFECDNGLCIMSEWVCDKDPDCGDFSDEKNCDKNRMACRKNEFRCSKNGLCLKNRYKCDSVNDCGDWEDEIDCGSNLCHDGEFNCTSGVCINKKWRCDGDFDCEDGSDEEGCDVKKGCKKGEFECSTGVCIPDTWRCDGTDDCTDNTDEVDCKKKECPKGQFLCDDGKCIGRQKVCNGKPECLDGSDEKLCNLPASCDKVNGGCQHHCTESPIGAICTCQLGYQLQDDGRSCKDVDECEFDSSCSQKCYNTIGTFKCECVKGYVLKQDGRSCKALGGEAYLIFANRVDIRRVTTDQSEYTSILKGLRDAIALDFHHEKGLVFWSDVTLDTIKRAYLNGSEVIEIIHGGLDNPGGLAVDWIHDKLFWTDAGTSRIEVANLDGGYRKVLYWTDLEKPRAIAAYPHKGWIFWTDWGTVPKIERGSMDGSRRLAIANTSLFWPNGLTMDYAAERIYWADAKHHVIECADLDGSHRRTVINQGLPHPFALTLFEDELYWTDWHTKSINKANKFNGNNIETVRNRLHFPMDIHTFHPQRQPPADNHCGLDNGGCSHLCLPNERHYSCACPTGLHLTDNDKICTSKINTFLLFSTQTDIRRVTLETPDLTDVVIPLSDVARSIGVEWDSESDHIYWTDVITDVIGRAKWDGSEQEIVIGSSLETPAGLALDWANHKLYWTDAENDRIEVANLDGKMRTVLLWKDFDQPRDIVVDPMTGYMFWTDWGKMPKIERAGMDGSERMILFHENITWPNGLAIDFDEERLYWTDAHMKTIESSTLEGKDRRYVIELGLDHPFGLALYGELMYWTDWTTESIHYANKKTGRNRGVLLSDLGNLMDIHVYHQGRQEVATTCSNKNGGCSDVCLVAPLPTSHTCTCPTGILLKSDNKTCETEMKHFLLFTRRTDIRKISLDVPYYADTVVPVGELMNTIAIDVDKAEGKMYWTDTVADTICRSNLDGSQREIVIEKGLRTADGLAVDSVGRKVYWTDAGHKTIEVATLEGKMRKVLIWKGIQKPRAIALHYEKGYLFWTDWGDKPSIWRADMDGENSKTLIKDQLVWPNGLAVDYTTDKIIWCDAKTEVVECSDFSGHYRRVLVAKVAHPYGLAVSGNWIYWTDWRATSINRANKHTGKNITVIRGNLHGVMDVHAVDMELIETFVNKCGRNNGGCSHLCLPKPNGYSCACPSGVILLPDKKTCQNMPTKYLLFASRSNIHYISLDTDDRSDVYLPITDLHNVVALDYDYTNKKIYYTDVFLDVIRRCDLNGSNVETVIENKLSTTDGLAVDWISQNLYWTDTGRDVIDVSRTDGTSRKTLISTGLDEPRAIALFPKKGLMFWTDWGVNAKIEKAYLDGSSRRTIIDENLGFPNGLSIDYEDKRLYWVDAKLDKIETSDLNGRNRVTLLHNIPHPFGLTVFGDYIYWTDWVTESIDRANKRTGLNRKIVKEKLEGPMDLHFVSPDRQIGTNPCSEKNGGCTHLCLALPNTYVCECPNQPDHRACLKIPLKDGLPDDISNIDGQYNICNEENRKNGKCTEPNQSRDKSKVHGAYIALMVITILVLIGFLIFFIIWKRQRRRRYNMDDFTSYANPTYQKTSTETINSDTRSVRGWSLFHYRKNEERIRMMPPNNSSTNHPETTALVHQMEFHSPSPSPQINHHHHRDVTKNIYKNNPPYTDMLPNISYHPVDT</sequence>
<dbReference type="Proteomes" id="UP000030746">
    <property type="component" value="Unassembled WGS sequence"/>
</dbReference>
<dbReference type="SMART" id="SM00181">
    <property type="entry name" value="EGF"/>
    <property type="match status" value="6"/>
</dbReference>
<feature type="disulfide bond" evidence="15">
    <location>
        <begin position="153"/>
        <end position="165"/>
    </location>
</feature>
<dbReference type="OMA" id="NNRYTAI"/>
<feature type="disulfide bond" evidence="15">
    <location>
        <begin position="14"/>
        <end position="29"/>
    </location>
</feature>
<feature type="disulfide bond" evidence="15">
    <location>
        <begin position="41"/>
        <end position="59"/>
    </location>
</feature>
<evidence type="ECO:0000256" key="14">
    <source>
        <dbReference type="PROSITE-ProRule" id="PRU00076"/>
    </source>
</evidence>
<gene>
    <name evidence="19" type="ORF">LOTGIDRAFT_198809</name>
</gene>
<keyword evidence="4" id="KW-0254">Endocytosis</keyword>